<proteinExistence type="predicted"/>
<evidence type="ECO:0000313" key="1">
    <source>
        <dbReference type="EMBL" id="MDX8491657.1"/>
    </source>
</evidence>
<protein>
    <recommendedName>
        <fullName evidence="3">Transposase</fullName>
    </recommendedName>
</protein>
<organism evidence="1 2">
    <name type="scientific">Mesorhizobium captivum</name>
    <dbReference type="NCBI Taxonomy" id="3072319"/>
    <lineage>
        <taxon>Bacteria</taxon>
        <taxon>Pseudomonadati</taxon>
        <taxon>Pseudomonadota</taxon>
        <taxon>Alphaproteobacteria</taxon>
        <taxon>Hyphomicrobiales</taxon>
        <taxon>Phyllobacteriaceae</taxon>
        <taxon>Mesorhizobium</taxon>
    </lineage>
</organism>
<accession>A0ABU4YXF0</accession>
<gene>
    <name evidence="1" type="ORF">RFN29_08705</name>
</gene>
<reference evidence="1 2" key="1">
    <citation type="submission" date="2023-08" db="EMBL/GenBank/DDBJ databases">
        <title>Implementing the SeqCode for naming new Mesorhizobium species isolated from Vachellia karroo root nodules.</title>
        <authorList>
            <person name="Van Lill M."/>
        </authorList>
    </citation>
    <scope>NUCLEOTIDE SEQUENCE [LARGE SCALE GENOMIC DNA]</scope>
    <source>
        <strain evidence="1 2">VK22B</strain>
    </source>
</reference>
<name>A0ABU4YXF0_9HYPH</name>
<dbReference type="EMBL" id="JAVIJC010000007">
    <property type="protein sequence ID" value="MDX8491657.1"/>
    <property type="molecule type" value="Genomic_DNA"/>
</dbReference>
<dbReference type="Proteomes" id="UP001271249">
    <property type="component" value="Unassembled WGS sequence"/>
</dbReference>
<keyword evidence="2" id="KW-1185">Reference proteome</keyword>
<comment type="caution">
    <text evidence="1">The sequence shown here is derived from an EMBL/GenBank/DDBJ whole genome shotgun (WGS) entry which is preliminary data.</text>
</comment>
<sequence length="65" mass="7248">MDHIVRLDSRQEAPLQAIAERFIAQHKGDPVKALKEMIVLNGYLQERLDAIGAQRRVVARVANAG</sequence>
<evidence type="ECO:0008006" key="3">
    <source>
        <dbReference type="Google" id="ProtNLM"/>
    </source>
</evidence>
<dbReference type="RefSeq" id="WP_320225698.1">
    <property type="nucleotide sequence ID" value="NZ_JAVIJB010000005.1"/>
</dbReference>
<evidence type="ECO:0000313" key="2">
    <source>
        <dbReference type="Proteomes" id="UP001271249"/>
    </source>
</evidence>